<feature type="compositionally biased region" description="Polar residues" evidence="1">
    <location>
        <begin position="768"/>
        <end position="782"/>
    </location>
</feature>
<feature type="compositionally biased region" description="Low complexity" evidence="1">
    <location>
        <begin position="31"/>
        <end position="60"/>
    </location>
</feature>
<organism evidence="2 3">
    <name type="scientific">Streblomastix strix</name>
    <dbReference type="NCBI Taxonomy" id="222440"/>
    <lineage>
        <taxon>Eukaryota</taxon>
        <taxon>Metamonada</taxon>
        <taxon>Preaxostyla</taxon>
        <taxon>Oxymonadida</taxon>
        <taxon>Streblomastigidae</taxon>
        <taxon>Streblomastix</taxon>
    </lineage>
</organism>
<evidence type="ECO:0000313" key="3">
    <source>
        <dbReference type="Proteomes" id="UP000324800"/>
    </source>
</evidence>
<comment type="caution">
    <text evidence="2">The sequence shown here is derived from an EMBL/GenBank/DDBJ whole genome shotgun (WGS) entry which is preliminary data.</text>
</comment>
<feature type="compositionally biased region" description="Basic and acidic residues" evidence="1">
    <location>
        <begin position="238"/>
        <end position="257"/>
    </location>
</feature>
<feature type="region of interest" description="Disordered" evidence="1">
    <location>
        <begin position="1"/>
        <end position="197"/>
    </location>
</feature>
<dbReference type="Proteomes" id="UP000324800">
    <property type="component" value="Unassembled WGS sequence"/>
</dbReference>
<dbReference type="AlphaFoldDB" id="A0A5J4V607"/>
<gene>
    <name evidence="2" type="ORF">EZS28_026316</name>
</gene>
<feature type="region of interest" description="Disordered" evidence="1">
    <location>
        <begin position="312"/>
        <end position="457"/>
    </location>
</feature>
<name>A0A5J4V607_9EUKA</name>
<proteinExistence type="predicted"/>
<feature type="compositionally biased region" description="Basic and acidic residues" evidence="1">
    <location>
        <begin position="351"/>
        <end position="367"/>
    </location>
</feature>
<feature type="compositionally biased region" description="Polar residues" evidence="1">
    <location>
        <begin position="740"/>
        <end position="750"/>
    </location>
</feature>
<feature type="compositionally biased region" description="Basic and acidic residues" evidence="1">
    <location>
        <begin position="508"/>
        <end position="521"/>
    </location>
</feature>
<evidence type="ECO:0000256" key="1">
    <source>
        <dbReference type="SAM" id="MobiDB-lite"/>
    </source>
</evidence>
<feature type="region of interest" description="Disordered" evidence="1">
    <location>
        <begin position="715"/>
        <end position="797"/>
    </location>
</feature>
<feature type="region of interest" description="Disordered" evidence="1">
    <location>
        <begin position="478"/>
        <end position="535"/>
    </location>
</feature>
<evidence type="ECO:0000313" key="2">
    <source>
        <dbReference type="EMBL" id="KAA6378158.1"/>
    </source>
</evidence>
<feature type="compositionally biased region" description="Basic and acidic residues" evidence="1">
    <location>
        <begin position="331"/>
        <end position="342"/>
    </location>
</feature>
<feature type="compositionally biased region" description="Basic and acidic residues" evidence="1">
    <location>
        <begin position="397"/>
        <end position="407"/>
    </location>
</feature>
<feature type="compositionally biased region" description="Polar residues" evidence="1">
    <location>
        <begin position="312"/>
        <end position="330"/>
    </location>
</feature>
<feature type="region of interest" description="Disordered" evidence="1">
    <location>
        <begin position="238"/>
        <end position="291"/>
    </location>
</feature>
<feature type="compositionally biased region" description="Basic and acidic residues" evidence="1">
    <location>
        <begin position="751"/>
        <end position="761"/>
    </location>
</feature>
<feature type="compositionally biased region" description="Basic and acidic residues" evidence="1">
    <location>
        <begin position="483"/>
        <end position="499"/>
    </location>
</feature>
<dbReference type="EMBL" id="SNRW01009335">
    <property type="protein sequence ID" value="KAA6378158.1"/>
    <property type="molecule type" value="Genomic_DNA"/>
</dbReference>
<protein>
    <submittedName>
        <fullName evidence="2">Uncharacterized protein</fullName>
    </submittedName>
</protein>
<sequence length="812" mass="96203">MAIGNGEEGFQNKGQSGLVGQPEYENNGFLNENEAANQNQDATTDSSDSIKSQISKSSSQIERERQQQKKLEEERRIKEEKERKERTERLKREKMEKERKKHEDKERKEREAQSKKTREEFERKQNEYKQKVEKEEKERKETAEMERKQREKKEQEEKERIQKEEKEKKKKEEKDRRDKEREREYNKNYDYSNTQELFYNAPTTSSIIAQNQQGNDSSSKFNSLQKQQSLLKIDFEKLGEKYKLKRRENSDKEKNEIDNTNSTSHSKRTNNTKTSNIANFKQIPFLKPLRPSTLSYDPSAIMQMLGNENYANSSGHSYTRPNTNQSSGSNDNKEDNDPYHDKDRRRRRKEKDKLKTRENQDEREMNKDSMSPSNRRYESRNKRIGSPESSSHYQQHRGRDIIIDSRIHQPSQSVSSRLNRNDRERDRRRRSISPPYDNELDINAQSKEKQYKSVNKQRIVDDENDELSLDKEIDLLYPKKKKNNNEQERDDRNINKESPPENQQTTDNRLKDDNRKNKQQQESDSLQIDQQKPYRLKQIIKQDSKYIQQQRSSKEIWKNQQKDQFENQQDYNKQFNTAGQNYSIVQQPFNKRQKSAHLKSNDDMIVIHRSASRVGDPKKQILQQYLRSKDDSLALSAREQQKYNKDELPVIVTFIRPWKAPKPKPPHTQVHLRLDHPLTDQPTDTGIPGKYLIKEMDEEGDMQFKLIILGQSIVTPAPPPSVSSNTFRSQDSDRDGYKTPRSNLREQSNILDRDINDEKYQKSRRQTNRQQIEDTASSGSSDSEQRAFRNQKAVQKSQSMVLRSALAQFFKK</sequence>
<accession>A0A5J4V607</accession>
<feature type="compositionally biased region" description="Basic and acidic residues" evidence="1">
    <location>
        <begin position="61"/>
        <end position="187"/>
    </location>
</feature>
<reference evidence="2 3" key="1">
    <citation type="submission" date="2019-03" db="EMBL/GenBank/DDBJ databases">
        <title>Single cell metagenomics reveals metabolic interactions within the superorganism composed of flagellate Streblomastix strix and complex community of Bacteroidetes bacteria on its surface.</title>
        <authorList>
            <person name="Treitli S.C."/>
            <person name="Kolisko M."/>
            <person name="Husnik F."/>
            <person name="Keeling P."/>
            <person name="Hampl V."/>
        </authorList>
    </citation>
    <scope>NUCLEOTIDE SEQUENCE [LARGE SCALE GENOMIC DNA]</scope>
    <source>
        <strain evidence="2">ST1C</strain>
    </source>
</reference>